<name>A0ABT2T2M6_9FIRM</name>
<dbReference type="EMBL" id="JAOQKJ010000006">
    <property type="protein sequence ID" value="MCU6744513.1"/>
    <property type="molecule type" value="Genomic_DNA"/>
</dbReference>
<organism evidence="1 2">
    <name type="scientific">Suilimivivens aceti</name>
    <dbReference type="NCBI Taxonomy" id="2981774"/>
    <lineage>
        <taxon>Bacteria</taxon>
        <taxon>Bacillati</taxon>
        <taxon>Bacillota</taxon>
        <taxon>Clostridia</taxon>
        <taxon>Lachnospirales</taxon>
        <taxon>Lachnospiraceae</taxon>
        <taxon>Suilimivivens</taxon>
    </lineage>
</organism>
<reference evidence="1 2" key="1">
    <citation type="journal article" date="2021" name="ISME Commun">
        <title>Automated analysis of genomic sequences facilitates high-throughput and comprehensive description of bacteria.</title>
        <authorList>
            <person name="Hitch T.C.A."/>
        </authorList>
    </citation>
    <scope>NUCLEOTIDE SEQUENCE [LARGE SCALE GENOMIC DNA]</scope>
    <source>
        <strain evidence="1 2">Sanger_18</strain>
    </source>
</reference>
<evidence type="ECO:0000313" key="2">
    <source>
        <dbReference type="Proteomes" id="UP001652432"/>
    </source>
</evidence>
<gene>
    <name evidence="1" type="ORF">OCV77_08395</name>
</gene>
<dbReference type="PANTHER" id="PTHR28055:SF1">
    <property type="entry name" value="ALTERED INHERITANCE OF MITOCHONDRIA PROTEIN 41, MITOCHONDRIAL"/>
    <property type="match status" value="1"/>
</dbReference>
<dbReference type="InterPro" id="IPR023168">
    <property type="entry name" value="GatB_Yqey_C_2"/>
</dbReference>
<protein>
    <submittedName>
        <fullName evidence="1">GatB/YqeY domain-containing protein</fullName>
    </submittedName>
</protein>
<dbReference type="Proteomes" id="UP001652432">
    <property type="component" value="Unassembled WGS sequence"/>
</dbReference>
<accession>A0ABT2T2M6</accession>
<dbReference type="InterPro" id="IPR019004">
    <property type="entry name" value="YqeY/Aim41"/>
</dbReference>
<dbReference type="Gene3D" id="1.10.10.410">
    <property type="match status" value="1"/>
</dbReference>
<dbReference type="InterPro" id="IPR042184">
    <property type="entry name" value="YqeY/Aim41_N"/>
</dbReference>
<dbReference type="Pfam" id="PF09424">
    <property type="entry name" value="YqeY"/>
    <property type="match status" value="1"/>
</dbReference>
<proteinExistence type="predicted"/>
<keyword evidence="2" id="KW-1185">Reference proteome</keyword>
<dbReference type="InterPro" id="IPR003789">
    <property type="entry name" value="Asn/Gln_tRNA_amidoTrase-B-like"/>
</dbReference>
<dbReference type="RefSeq" id="WP_262574590.1">
    <property type="nucleotide sequence ID" value="NZ_JAOQKJ010000006.1"/>
</dbReference>
<dbReference type="SUPFAM" id="SSF89095">
    <property type="entry name" value="GatB/YqeY motif"/>
    <property type="match status" value="1"/>
</dbReference>
<comment type="caution">
    <text evidence="1">The sequence shown here is derived from an EMBL/GenBank/DDBJ whole genome shotgun (WGS) entry which is preliminary data.</text>
</comment>
<sequence>MSMADKVRSEMVAAMKNKEKDRKDALSMLLSALKNKAIDKREDLTEAEEFEVVKKEIKQTKETMELAPADREDIKEACEKRLAVYQEFAPEEMSEEAVLAEVKAVLAALAIDAPSMKDKGKVMKELMPKVKGRADGGMVNKIVGEVLNGEK</sequence>
<evidence type="ECO:0000313" key="1">
    <source>
        <dbReference type="EMBL" id="MCU6744513.1"/>
    </source>
</evidence>
<dbReference type="Gene3D" id="1.10.1510.10">
    <property type="entry name" value="Uncharacterised protein YqeY/AIM41 PF09424, N-terminal domain"/>
    <property type="match status" value="1"/>
</dbReference>
<dbReference type="PANTHER" id="PTHR28055">
    <property type="entry name" value="ALTERED INHERITANCE OF MITOCHONDRIA PROTEIN 41, MITOCHONDRIAL"/>
    <property type="match status" value="1"/>
</dbReference>